<keyword evidence="3" id="KW-1185">Reference proteome</keyword>
<dbReference type="GeneID" id="97668721"/>
<dbReference type="Gene3D" id="1.10.3300.10">
    <property type="entry name" value="Jann2411-like domain"/>
    <property type="match status" value="1"/>
</dbReference>
<dbReference type="InterPro" id="IPR023286">
    <property type="entry name" value="ABATE_dom_sf"/>
</dbReference>
<evidence type="ECO:0000259" key="1">
    <source>
        <dbReference type="Pfam" id="PF11706"/>
    </source>
</evidence>
<proteinExistence type="predicted"/>
<evidence type="ECO:0000313" key="3">
    <source>
        <dbReference type="Proteomes" id="UP000049983"/>
    </source>
</evidence>
<sequence length="207" mass="23586">MADPTKPAPILIADHPALDFLNTVGAPYGSEIEWLESGRGLVSWMTAAGILSVSRATEISGRIPARELDAAADGARQLREWFRNLLTRHGNQLEWRLEDDQIETINRILMAGAHRFRLQFDPQGERRLELAGQYEIDTAEDLLLPIAHAIADLMTEMDRLLVRQCAGPNCTFWFNDLTKNRKRRWCDMKVCGNRAKSAAFRERRKEV</sequence>
<protein>
    <recommendedName>
        <fullName evidence="1">Zinc finger CGNR domain-containing protein</fullName>
    </recommendedName>
</protein>
<dbReference type="Proteomes" id="UP000049983">
    <property type="component" value="Unassembled WGS sequence"/>
</dbReference>
<evidence type="ECO:0000313" key="2">
    <source>
        <dbReference type="EMBL" id="CTQ66993.1"/>
    </source>
</evidence>
<dbReference type="RefSeq" id="WP_055115207.1">
    <property type="nucleotide sequence ID" value="NZ_CXWA01000002.1"/>
</dbReference>
<accession>A0A0M6ZZL7</accession>
<dbReference type="PANTHER" id="PTHR35525:SF3">
    <property type="entry name" value="BLL6575 PROTEIN"/>
    <property type="match status" value="1"/>
</dbReference>
<dbReference type="Pfam" id="PF11706">
    <property type="entry name" value="zf-CGNR"/>
    <property type="match status" value="1"/>
</dbReference>
<dbReference type="EMBL" id="CXWC01000002">
    <property type="protein sequence ID" value="CTQ66993.1"/>
    <property type="molecule type" value="Genomic_DNA"/>
</dbReference>
<dbReference type="SUPFAM" id="SSF160904">
    <property type="entry name" value="Jann2411-like"/>
    <property type="match status" value="1"/>
</dbReference>
<dbReference type="PANTHER" id="PTHR35525">
    <property type="entry name" value="BLL6575 PROTEIN"/>
    <property type="match status" value="1"/>
</dbReference>
<reference evidence="3" key="1">
    <citation type="submission" date="2015-07" db="EMBL/GenBank/DDBJ databases">
        <authorList>
            <person name="Rodrigo-Torres Lidia"/>
            <person name="Arahal R.David."/>
        </authorList>
    </citation>
    <scope>NUCLEOTIDE SEQUENCE [LARGE SCALE GENOMIC DNA]</scope>
    <source>
        <strain evidence="3">CECT 5096</strain>
    </source>
</reference>
<feature type="domain" description="Zinc finger CGNR" evidence="1">
    <location>
        <begin position="162"/>
        <end position="204"/>
    </location>
</feature>
<dbReference type="InterPro" id="IPR010852">
    <property type="entry name" value="ABATE"/>
</dbReference>
<dbReference type="AlphaFoldDB" id="A0A0M6ZZL7"/>
<gene>
    <name evidence="2" type="ORF">LA5096_01296</name>
</gene>
<organism evidence="2 3">
    <name type="scientific">Roseibium album</name>
    <dbReference type="NCBI Taxonomy" id="311410"/>
    <lineage>
        <taxon>Bacteria</taxon>
        <taxon>Pseudomonadati</taxon>
        <taxon>Pseudomonadota</taxon>
        <taxon>Alphaproteobacteria</taxon>
        <taxon>Hyphomicrobiales</taxon>
        <taxon>Stappiaceae</taxon>
        <taxon>Roseibium</taxon>
    </lineage>
</organism>
<dbReference type="Pfam" id="PF07336">
    <property type="entry name" value="ABATE"/>
    <property type="match status" value="1"/>
</dbReference>
<name>A0A0M6ZZL7_9HYPH</name>
<dbReference type="InterPro" id="IPR021005">
    <property type="entry name" value="Znf_CGNR"/>
</dbReference>